<keyword evidence="8" id="KW-0413">Isomerase</keyword>
<dbReference type="Gene3D" id="1.10.10.10">
    <property type="entry name" value="Winged helix-like DNA-binding domain superfamily/Winged helix DNA-binding domain"/>
    <property type="match status" value="1"/>
</dbReference>
<proteinExistence type="inferred from homology"/>
<evidence type="ECO:0000313" key="16">
    <source>
        <dbReference type="Proteomes" id="UP000721861"/>
    </source>
</evidence>
<dbReference type="InterPro" id="IPR027417">
    <property type="entry name" value="P-loop_NTPase"/>
</dbReference>
<organism evidence="15 16">
    <name type="scientific">Carboxylicivirga mesophila</name>
    <dbReference type="NCBI Taxonomy" id="1166478"/>
    <lineage>
        <taxon>Bacteria</taxon>
        <taxon>Pseudomonadati</taxon>
        <taxon>Bacteroidota</taxon>
        <taxon>Bacteroidia</taxon>
        <taxon>Marinilabiliales</taxon>
        <taxon>Marinilabiliaceae</taxon>
        <taxon>Carboxylicivirga</taxon>
    </lineage>
</organism>
<evidence type="ECO:0000259" key="14">
    <source>
        <dbReference type="PROSITE" id="PS51194"/>
    </source>
</evidence>
<dbReference type="GO" id="GO:0004386">
    <property type="term" value="F:helicase activity"/>
    <property type="evidence" value="ECO:0007669"/>
    <property type="project" value="UniProtKB-KW"/>
</dbReference>
<dbReference type="SMART" id="SM00487">
    <property type="entry name" value="DEXDc"/>
    <property type="match status" value="1"/>
</dbReference>
<comment type="caution">
    <text evidence="15">The sequence shown here is derived from an EMBL/GenBank/DDBJ whole genome shotgun (WGS) entry which is preliminary data.</text>
</comment>
<dbReference type="RefSeq" id="WP_212227194.1">
    <property type="nucleotide sequence ID" value="NZ_JAGUCN010000006.1"/>
</dbReference>
<keyword evidence="6" id="KW-0067">ATP-binding</keyword>
<evidence type="ECO:0000256" key="2">
    <source>
        <dbReference type="ARBA" id="ARBA00022723"/>
    </source>
</evidence>
<keyword evidence="4" id="KW-0378">Hydrolase</keyword>
<dbReference type="Pfam" id="PF00271">
    <property type="entry name" value="Helicase_C"/>
    <property type="match status" value="1"/>
</dbReference>
<evidence type="ECO:0000256" key="12">
    <source>
        <dbReference type="ARBA" id="ARBA00044550"/>
    </source>
</evidence>
<dbReference type="InterPro" id="IPR036388">
    <property type="entry name" value="WH-like_DNA-bd_sf"/>
</dbReference>
<evidence type="ECO:0000256" key="9">
    <source>
        <dbReference type="ARBA" id="ARBA00034617"/>
    </source>
</evidence>
<dbReference type="InterPro" id="IPR032284">
    <property type="entry name" value="RecQ_Zn-bd"/>
</dbReference>
<evidence type="ECO:0000256" key="7">
    <source>
        <dbReference type="ARBA" id="ARBA00023125"/>
    </source>
</evidence>
<comment type="catalytic activity">
    <reaction evidence="9">
        <text>Couples ATP hydrolysis with the unwinding of duplex DNA by translocating in the 3'-5' direction.</text>
        <dbReference type="EC" id="5.6.2.4"/>
    </reaction>
</comment>
<protein>
    <recommendedName>
        <fullName evidence="11">ATP-dependent DNA helicase RecQ</fullName>
        <ecNumber evidence="10">5.6.2.4</ecNumber>
    </recommendedName>
    <alternativeName>
        <fullName evidence="12">DNA 3'-5' helicase RecQ</fullName>
    </alternativeName>
</protein>
<evidence type="ECO:0000256" key="6">
    <source>
        <dbReference type="ARBA" id="ARBA00022840"/>
    </source>
</evidence>
<dbReference type="PROSITE" id="PS51194">
    <property type="entry name" value="HELICASE_CTER"/>
    <property type="match status" value="1"/>
</dbReference>
<evidence type="ECO:0000256" key="11">
    <source>
        <dbReference type="ARBA" id="ARBA00044535"/>
    </source>
</evidence>
<dbReference type="EC" id="5.6.2.4" evidence="10"/>
<dbReference type="PANTHER" id="PTHR13710">
    <property type="entry name" value="DNA HELICASE RECQ FAMILY MEMBER"/>
    <property type="match status" value="1"/>
</dbReference>
<dbReference type="Proteomes" id="UP000721861">
    <property type="component" value="Unassembled WGS sequence"/>
</dbReference>
<reference evidence="15 16" key="1">
    <citation type="journal article" date="2014" name="Int. J. Syst. Evol. Microbiol.">
        <title>Carboxylicivirga gen. nov. in the family Marinilabiliaceae with two novel species, Carboxylicivirga mesophila sp. nov. and Carboxylicivirga taeanensis sp. nov., and reclassification of Cytophaga fermentans as Saccharicrinis fermentans gen. nov., comb. nov.</title>
        <authorList>
            <person name="Yang S.H."/>
            <person name="Seo H.S."/>
            <person name="Woo J.H."/>
            <person name="Oh H.M."/>
            <person name="Jang H."/>
            <person name="Lee J.H."/>
            <person name="Kim S.J."/>
            <person name="Kwon K.K."/>
        </authorList>
    </citation>
    <scope>NUCLEOTIDE SEQUENCE [LARGE SCALE GENOMIC DNA]</scope>
    <source>
        <strain evidence="15 16">JCM 18290</strain>
    </source>
</reference>
<keyword evidence="3" id="KW-0547">Nucleotide-binding</keyword>
<dbReference type="Pfam" id="PF00270">
    <property type="entry name" value="DEAD"/>
    <property type="match status" value="1"/>
</dbReference>
<evidence type="ECO:0000256" key="5">
    <source>
        <dbReference type="ARBA" id="ARBA00022806"/>
    </source>
</evidence>
<dbReference type="InterPro" id="IPR001650">
    <property type="entry name" value="Helicase_C-like"/>
</dbReference>
<dbReference type="CDD" id="cd17920">
    <property type="entry name" value="DEXHc_RecQ"/>
    <property type="match status" value="1"/>
</dbReference>
<evidence type="ECO:0000256" key="8">
    <source>
        <dbReference type="ARBA" id="ARBA00023235"/>
    </source>
</evidence>
<keyword evidence="16" id="KW-1185">Reference proteome</keyword>
<comment type="similarity">
    <text evidence="1">Belongs to the helicase family. RecQ subfamily.</text>
</comment>
<dbReference type="InterPro" id="IPR011545">
    <property type="entry name" value="DEAD/DEAH_box_helicase_dom"/>
</dbReference>
<evidence type="ECO:0000313" key="15">
    <source>
        <dbReference type="EMBL" id="MBS2211190.1"/>
    </source>
</evidence>
<dbReference type="PROSITE" id="PS51192">
    <property type="entry name" value="HELICASE_ATP_BIND_1"/>
    <property type="match status" value="1"/>
</dbReference>
<keyword evidence="7" id="KW-0238">DNA-binding</keyword>
<feature type="domain" description="Helicase C-terminal" evidence="14">
    <location>
        <begin position="217"/>
        <end position="363"/>
    </location>
</feature>
<dbReference type="SMART" id="SM00490">
    <property type="entry name" value="HELICc"/>
    <property type="match status" value="1"/>
</dbReference>
<evidence type="ECO:0000256" key="1">
    <source>
        <dbReference type="ARBA" id="ARBA00005446"/>
    </source>
</evidence>
<dbReference type="InterPro" id="IPR014001">
    <property type="entry name" value="Helicase_ATP-bd"/>
</dbReference>
<sequence>MNIFHHILKQYWGYDSFRPLQEDIIKSVADGKDTIGLMPTGGGKSLTFQVPALATEGICIVITPLIALMKDQVSNLKSKGIKAAAIHSGLSRDEINTLLDNCIFGGVKFLYVSPERLGTEVFQEKIQQMPVNLLAVDEAHCISQWGYDFRPSYLKIAIIRELLPDTPVLALTATATPEVVDDIQERLLFKEKNLFQKSFKRDNLVYVVRQAEDKEQQLLNIINKVPGSAVVYVRNRKKTQEYAELLIKNGISASSFHAGMPQDVKDQRQKRWTDGEIRVIVSTNAFGMGIDKPDVRLVVHMDAPDSLEAYFQEAGRAGRDGKKAFAVLLWSDNDKVRLKRSISVSFPEKDKILAVYEALGNFLQVAVGSGFGMVYDFNLTLFCKNYRMNLMTVFNSLKLLQRAGYIEFTEELQLSAKVHFTIRRDDLYKFQVANEDFDSFIKLLLRSYTGLFTEYVPINEELLAKRMGVERNTIYQFLVKLSQLRVIKYIPQKKTPLITYTTSREDSKYIELRKEVYKDRKAKYEQRIQSVIEYGTINHICRSKQLLRYFGQQGGENCGLCDVCQSMKKTDLSVQTFDTLQEQIIKELSSQPLAFDQLLIKLKAKQEDFSKVLRWMEEYEVVSENEAGLLEIIRIP</sequence>
<dbReference type="SUPFAM" id="SSF52540">
    <property type="entry name" value="P-loop containing nucleoside triphosphate hydrolases"/>
    <property type="match status" value="1"/>
</dbReference>
<dbReference type="InterPro" id="IPR004589">
    <property type="entry name" value="DNA_helicase_ATP-dep_RecQ"/>
</dbReference>
<dbReference type="NCBIfam" id="TIGR00614">
    <property type="entry name" value="recQ_fam"/>
    <property type="match status" value="1"/>
</dbReference>
<gene>
    <name evidence="15" type="ORF">KEM09_07245</name>
</gene>
<name>A0ABS5K882_9BACT</name>
<dbReference type="Gene3D" id="3.40.50.300">
    <property type="entry name" value="P-loop containing nucleotide triphosphate hydrolases"/>
    <property type="match status" value="2"/>
</dbReference>
<keyword evidence="2" id="KW-0479">Metal-binding</keyword>
<dbReference type="EMBL" id="JAGUCN010000006">
    <property type="protein sequence ID" value="MBS2211190.1"/>
    <property type="molecule type" value="Genomic_DNA"/>
</dbReference>
<keyword evidence="5 15" id="KW-0347">Helicase</keyword>
<dbReference type="Pfam" id="PF16124">
    <property type="entry name" value="RecQ_Zn_bind"/>
    <property type="match status" value="1"/>
</dbReference>
<accession>A0ABS5K882</accession>
<evidence type="ECO:0000259" key="13">
    <source>
        <dbReference type="PROSITE" id="PS51192"/>
    </source>
</evidence>
<evidence type="ECO:0000256" key="10">
    <source>
        <dbReference type="ARBA" id="ARBA00034808"/>
    </source>
</evidence>
<feature type="domain" description="Helicase ATP-binding" evidence="13">
    <location>
        <begin position="25"/>
        <end position="193"/>
    </location>
</feature>
<evidence type="ECO:0000256" key="4">
    <source>
        <dbReference type="ARBA" id="ARBA00022801"/>
    </source>
</evidence>
<evidence type="ECO:0000256" key="3">
    <source>
        <dbReference type="ARBA" id="ARBA00022741"/>
    </source>
</evidence>
<dbReference type="PANTHER" id="PTHR13710:SF105">
    <property type="entry name" value="ATP-DEPENDENT DNA HELICASE Q1"/>
    <property type="match status" value="1"/>
</dbReference>